<dbReference type="CDD" id="cd02440">
    <property type="entry name" value="AdoMet_MTases"/>
    <property type="match status" value="2"/>
</dbReference>
<dbReference type="AlphaFoldDB" id="A0A8H2XLY1"/>
<sequence>MDLDGAVPLKDTWSASQYNKAASFVYSDAYTQPILELLSPHEGERILDMGCGTGELTHRLQEFVGGAGMVVGVDSSQNMLEKAWRNGVVNVFCCDIQSLIIPDKFKSLRGTFDAVFTNATLHWCKRDPSGVVRGVKHALRPGGRFVGEFGGYLNCVVVKTPCCRGTYEERTSNLTCEYTTISNVRTMPDTTREYGWSPSLYNQNAAFAYSEESTRLVFELLSLQSGERVVDMGCGTGELTLRLQQLAGRNGLALGIDASESMLEKARANGVKNLLCSDIQKLVVPEEFNDLVGTFDAIYTNATLHWCKQDPSGAVQAAKTLLKPGGRFVGELCGHMTGMGIRSAIAQVLKTRGINPPDPWFLPQPEEYTKVLEAEGFKVEHISLNPRIVHLPGSMSDFFRAIYKIAFLKDMSEEEAEKVIQEISEICQFDQKDQNGRWSYLYVPLRFRAIAPM</sequence>
<evidence type="ECO:0000313" key="4">
    <source>
        <dbReference type="Proteomes" id="UP000663850"/>
    </source>
</evidence>
<name>A0A8H2XLY1_9AGAM</name>
<dbReference type="Pfam" id="PF08241">
    <property type="entry name" value="Methyltransf_11"/>
    <property type="match status" value="2"/>
</dbReference>
<feature type="domain" description="Methyltransferase type 11" evidence="1">
    <location>
        <begin position="230"/>
        <end position="329"/>
    </location>
</feature>
<evidence type="ECO:0000259" key="1">
    <source>
        <dbReference type="Pfam" id="PF08241"/>
    </source>
</evidence>
<dbReference type="PANTHER" id="PTHR43861">
    <property type="entry name" value="TRANS-ACONITATE 2-METHYLTRANSFERASE-RELATED"/>
    <property type="match status" value="1"/>
</dbReference>
<reference evidence="2" key="1">
    <citation type="submission" date="2021-01" db="EMBL/GenBank/DDBJ databases">
        <authorList>
            <person name="Kaushik A."/>
        </authorList>
    </citation>
    <scope>NUCLEOTIDE SEQUENCE</scope>
    <source>
        <strain evidence="3">AG5</strain>
        <strain evidence="2">Type strain: AG8-Rh-89/</strain>
    </source>
</reference>
<protein>
    <recommendedName>
        <fullName evidence="1">Methyltransferase type 11 domain-containing protein</fullName>
    </recommendedName>
</protein>
<dbReference type="EMBL" id="CAJNJQ010004577">
    <property type="protein sequence ID" value="CAE7212192.1"/>
    <property type="molecule type" value="Genomic_DNA"/>
</dbReference>
<proteinExistence type="predicted"/>
<gene>
    <name evidence="3" type="ORF">RDB_LOCUS153999</name>
    <name evidence="2" type="ORF">RDB_LOCUS18432</name>
</gene>
<comment type="caution">
    <text evidence="2">The sequence shown here is derived from an EMBL/GenBank/DDBJ whole genome shotgun (WGS) entry which is preliminary data.</text>
</comment>
<evidence type="ECO:0000313" key="3">
    <source>
        <dbReference type="EMBL" id="CAE7212192.1"/>
    </source>
</evidence>
<dbReference type="Proteomes" id="UP000663827">
    <property type="component" value="Unassembled WGS sequence"/>
</dbReference>
<dbReference type="InterPro" id="IPR013216">
    <property type="entry name" value="Methyltransf_11"/>
</dbReference>
<dbReference type="SUPFAM" id="SSF53335">
    <property type="entry name" value="S-adenosyl-L-methionine-dependent methyltransferases"/>
    <property type="match status" value="2"/>
</dbReference>
<feature type="domain" description="Methyltransferase type 11" evidence="1">
    <location>
        <begin position="47"/>
        <end position="146"/>
    </location>
</feature>
<evidence type="ECO:0000313" key="2">
    <source>
        <dbReference type="EMBL" id="CAE6429930.1"/>
    </source>
</evidence>
<dbReference type="GO" id="GO:0008757">
    <property type="term" value="F:S-adenosylmethionine-dependent methyltransferase activity"/>
    <property type="evidence" value="ECO:0007669"/>
    <property type="project" value="InterPro"/>
</dbReference>
<accession>A0A8H2XLY1</accession>
<dbReference type="InterPro" id="IPR029063">
    <property type="entry name" value="SAM-dependent_MTases_sf"/>
</dbReference>
<dbReference type="PANTHER" id="PTHR43861:SF1">
    <property type="entry name" value="TRANS-ACONITATE 2-METHYLTRANSFERASE"/>
    <property type="match status" value="1"/>
</dbReference>
<organism evidence="2 4">
    <name type="scientific">Rhizoctonia solani</name>
    <dbReference type="NCBI Taxonomy" id="456999"/>
    <lineage>
        <taxon>Eukaryota</taxon>
        <taxon>Fungi</taxon>
        <taxon>Dikarya</taxon>
        <taxon>Basidiomycota</taxon>
        <taxon>Agaricomycotina</taxon>
        <taxon>Agaricomycetes</taxon>
        <taxon>Cantharellales</taxon>
        <taxon>Ceratobasidiaceae</taxon>
        <taxon>Rhizoctonia</taxon>
    </lineage>
</organism>
<dbReference type="Proteomes" id="UP000663850">
    <property type="component" value="Unassembled WGS sequence"/>
</dbReference>
<dbReference type="EMBL" id="CAJMWZ010000991">
    <property type="protein sequence ID" value="CAE6429930.1"/>
    <property type="molecule type" value="Genomic_DNA"/>
</dbReference>
<dbReference type="Gene3D" id="3.40.50.150">
    <property type="entry name" value="Vaccinia Virus protein VP39"/>
    <property type="match status" value="2"/>
</dbReference>